<reference evidence="2 3" key="1">
    <citation type="submission" date="2017-09" db="EMBL/GenBank/DDBJ databases">
        <title>Mesorhizobum sanjuanii sp. nov. isolated from nodules of Lotus tenuis in saline-alkaline lowlands of Flooding Pampa.</title>
        <authorList>
            <person name="Sannazzaro A.I."/>
            <person name="Torres Tejerizo G.A."/>
            <person name="Fontana F."/>
            <person name="Cumpa Velazquez L.M."/>
            <person name="Hansen L."/>
            <person name="Pistorio M."/>
            <person name="Estrella M.J."/>
        </authorList>
    </citation>
    <scope>NUCLEOTIDE SEQUENCE [LARGE SCALE GENOMIC DNA]</scope>
    <source>
        <strain evidence="2 3">BSA136</strain>
    </source>
</reference>
<evidence type="ECO:0008006" key="4">
    <source>
        <dbReference type="Google" id="ProtNLM"/>
    </source>
</evidence>
<organism evidence="2 3">
    <name type="scientific">Mesorhizobium sanjuanii</name>
    <dbReference type="NCBI Taxonomy" id="2037900"/>
    <lineage>
        <taxon>Bacteria</taxon>
        <taxon>Pseudomonadati</taxon>
        <taxon>Pseudomonadota</taxon>
        <taxon>Alphaproteobacteria</taxon>
        <taxon>Hyphomicrobiales</taxon>
        <taxon>Phyllobacteriaceae</taxon>
        <taxon>Mesorhizobium</taxon>
    </lineage>
</organism>
<sequence>MRPGHLGPLIADQNQPTAPVAANIDNSFTASMKKSDASVQKPVTQGSDRNLFGNR</sequence>
<evidence type="ECO:0000256" key="1">
    <source>
        <dbReference type="SAM" id="MobiDB-lite"/>
    </source>
</evidence>
<dbReference type="AlphaFoldDB" id="A0A2A6FHB7"/>
<comment type="caution">
    <text evidence="2">The sequence shown here is derived from an EMBL/GenBank/DDBJ whole genome shotgun (WGS) entry which is preliminary data.</text>
</comment>
<dbReference type="InterPro" id="IPR007771">
    <property type="entry name" value="DUF680"/>
</dbReference>
<feature type="region of interest" description="Disordered" evidence="1">
    <location>
        <begin position="31"/>
        <end position="55"/>
    </location>
</feature>
<dbReference type="Pfam" id="PF05079">
    <property type="entry name" value="DUF680"/>
    <property type="match status" value="1"/>
</dbReference>
<protein>
    <recommendedName>
        <fullName evidence="4">DUF680 domain-containing protein</fullName>
    </recommendedName>
</protein>
<dbReference type="Proteomes" id="UP000219182">
    <property type="component" value="Unassembled WGS sequence"/>
</dbReference>
<evidence type="ECO:0000313" key="2">
    <source>
        <dbReference type="EMBL" id="PDQ21234.1"/>
    </source>
</evidence>
<feature type="compositionally biased region" description="Polar residues" evidence="1">
    <location>
        <begin position="31"/>
        <end position="48"/>
    </location>
</feature>
<gene>
    <name evidence="2" type="ORF">CN311_10040</name>
</gene>
<proteinExistence type="predicted"/>
<accession>A0A2A6FHB7</accession>
<dbReference type="EMBL" id="NWQG01000050">
    <property type="protein sequence ID" value="PDQ21234.1"/>
    <property type="molecule type" value="Genomic_DNA"/>
</dbReference>
<evidence type="ECO:0000313" key="3">
    <source>
        <dbReference type="Proteomes" id="UP000219182"/>
    </source>
</evidence>
<keyword evidence="3" id="KW-1185">Reference proteome</keyword>
<name>A0A2A6FHB7_9HYPH</name>